<accession>R0IC27</accession>
<feature type="region of interest" description="Disordered" evidence="1">
    <location>
        <begin position="1"/>
        <end position="23"/>
    </location>
</feature>
<organism evidence="2 3">
    <name type="scientific">Exserohilum turcicum (strain 28A)</name>
    <name type="common">Northern leaf blight fungus</name>
    <name type="synonym">Setosphaeria turcica</name>
    <dbReference type="NCBI Taxonomy" id="671987"/>
    <lineage>
        <taxon>Eukaryota</taxon>
        <taxon>Fungi</taxon>
        <taxon>Dikarya</taxon>
        <taxon>Ascomycota</taxon>
        <taxon>Pezizomycotina</taxon>
        <taxon>Dothideomycetes</taxon>
        <taxon>Pleosporomycetidae</taxon>
        <taxon>Pleosporales</taxon>
        <taxon>Pleosporineae</taxon>
        <taxon>Pleosporaceae</taxon>
        <taxon>Exserohilum</taxon>
    </lineage>
</organism>
<name>R0IC27_EXST2</name>
<dbReference type="RefSeq" id="XP_008029790.1">
    <property type="nucleotide sequence ID" value="XM_008031599.1"/>
</dbReference>
<protein>
    <submittedName>
        <fullName evidence="2">Uncharacterized protein</fullName>
    </submittedName>
</protein>
<dbReference type="EMBL" id="KB908844">
    <property type="protein sequence ID" value="EOA82771.1"/>
    <property type="molecule type" value="Genomic_DNA"/>
</dbReference>
<gene>
    <name evidence="2" type="ORF">SETTUDRAFT_180945</name>
</gene>
<dbReference type="GeneID" id="19401805"/>
<dbReference type="SUPFAM" id="SSF52047">
    <property type="entry name" value="RNI-like"/>
    <property type="match status" value="1"/>
</dbReference>
<sequence>MFRLSKSRKDKPERESEDIFESSRPRTIGGLKRLASGRLRSVSVPRVVTRTPKPSTSSSTRTLTAFHTTETLYDRDRRAYPHGVDARWESDCGRSVVPWTRLYEGRKLPTHVYKKTPREVFDCIVAQLEQLHLDQDQACASCYLDNLHSLSLASRAWGEAATAVLYRKVLVLANTSERAAAYPRLKINGTSRLKLLRRTLRENSMLADMVKELHVSDFQTLYHDATIEQEEIVNLVASLVMACPRLERLVGFHVPFSAAFDRLSHALSTRPNLRERAWMLGDADHDVNDEDEHEMRGLYIAECDPTEHFLSLNSNHPMLSTLVLHQGAGNNLSHLNFRAIVGTLRSFPQLSHLSISGLPASSFTNLVLNALPANLRSLRLENLPGVTEKGISRFVTSPQAVALQKLSLINLEIRSVLTLADIFSAHLAGLEEFSLVQDKAPTLPGNHLTPTFHSPSLRYLHWELRSEDSPLPALTFLSSGEYPESQAPASENLELSCCVGTYILAASIRNNGFPLLSSIRIPHDPQGTIQSLCRPLSSALLQSDMVKLSEELISGSSHGDGASICTGMSTARVDSVVDSPVFSPSTPDAILGPMRSRLAAQSRILAARKEPGMAVRVIDPEGEVCVNKVFGSYVGHVGSNITYELRPQRWVVRQNAWMTEMEAVAGCRAADNTHDGLAATWRPCGHLVGAGVDGRAVSVDNLF</sequence>
<keyword evidence="3" id="KW-1185">Reference proteome</keyword>
<reference evidence="2 3" key="1">
    <citation type="journal article" date="2012" name="PLoS Pathog.">
        <title>Diverse lifestyles and strategies of plant pathogenesis encoded in the genomes of eighteen Dothideomycetes fungi.</title>
        <authorList>
            <person name="Ohm R.A."/>
            <person name="Feau N."/>
            <person name="Henrissat B."/>
            <person name="Schoch C.L."/>
            <person name="Horwitz B.A."/>
            <person name="Barry K.W."/>
            <person name="Condon B.J."/>
            <person name="Copeland A.C."/>
            <person name="Dhillon B."/>
            <person name="Glaser F."/>
            <person name="Hesse C.N."/>
            <person name="Kosti I."/>
            <person name="LaButti K."/>
            <person name="Lindquist E.A."/>
            <person name="Lucas S."/>
            <person name="Salamov A.A."/>
            <person name="Bradshaw R.E."/>
            <person name="Ciuffetti L."/>
            <person name="Hamelin R.C."/>
            <person name="Kema G.H.J."/>
            <person name="Lawrence C."/>
            <person name="Scott J.A."/>
            <person name="Spatafora J.W."/>
            <person name="Turgeon B.G."/>
            <person name="de Wit P.J.G.M."/>
            <person name="Zhong S."/>
            <person name="Goodwin S.B."/>
            <person name="Grigoriev I.V."/>
        </authorList>
    </citation>
    <scope>NUCLEOTIDE SEQUENCE [LARGE SCALE GENOMIC DNA]</scope>
    <source>
        <strain evidence="3">28A</strain>
    </source>
</reference>
<dbReference type="Gene3D" id="3.80.10.10">
    <property type="entry name" value="Ribonuclease Inhibitor"/>
    <property type="match status" value="1"/>
</dbReference>
<proteinExistence type="predicted"/>
<evidence type="ECO:0000256" key="1">
    <source>
        <dbReference type="SAM" id="MobiDB-lite"/>
    </source>
</evidence>
<dbReference type="HOGENOM" id="CLU_008827_1_0_1"/>
<dbReference type="InterPro" id="IPR032675">
    <property type="entry name" value="LRR_dom_sf"/>
</dbReference>
<evidence type="ECO:0000313" key="2">
    <source>
        <dbReference type="EMBL" id="EOA82771.1"/>
    </source>
</evidence>
<dbReference type="eggNOG" id="ENOG502SN6Z">
    <property type="taxonomic scope" value="Eukaryota"/>
</dbReference>
<dbReference type="OrthoDB" id="3210378at2759"/>
<dbReference type="STRING" id="671987.R0IC27"/>
<evidence type="ECO:0000313" key="3">
    <source>
        <dbReference type="Proteomes" id="UP000016935"/>
    </source>
</evidence>
<reference evidence="2 3" key="2">
    <citation type="journal article" date="2013" name="PLoS Genet.">
        <title>Comparative genome structure, secondary metabolite, and effector coding capacity across Cochliobolus pathogens.</title>
        <authorList>
            <person name="Condon B.J."/>
            <person name="Leng Y."/>
            <person name="Wu D."/>
            <person name="Bushley K.E."/>
            <person name="Ohm R.A."/>
            <person name="Otillar R."/>
            <person name="Martin J."/>
            <person name="Schackwitz W."/>
            <person name="Grimwood J."/>
            <person name="MohdZainudin N."/>
            <person name="Xue C."/>
            <person name="Wang R."/>
            <person name="Manning V.A."/>
            <person name="Dhillon B."/>
            <person name="Tu Z.J."/>
            <person name="Steffenson B.J."/>
            <person name="Salamov A."/>
            <person name="Sun H."/>
            <person name="Lowry S."/>
            <person name="LaButti K."/>
            <person name="Han J."/>
            <person name="Copeland A."/>
            <person name="Lindquist E."/>
            <person name="Barry K."/>
            <person name="Schmutz J."/>
            <person name="Baker S.E."/>
            <person name="Ciuffetti L.M."/>
            <person name="Grigoriev I.V."/>
            <person name="Zhong S."/>
            <person name="Turgeon B.G."/>
        </authorList>
    </citation>
    <scope>NUCLEOTIDE SEQUENCE [LARGE SCALE GENOMIC DNA]</scope>
    <source>
        <strain evidence="3">28A</strain>
    </source>
</reference>
<dbReference type="Proteomes" id="UP000016935">
    <property type="component" value="Unassembled WGS sequence"/>
</dbReference>
<dbReference type="AlphaFoldDB" id="R0IC27"/>